<dbReference type="PANTHER" id="PTHR34630">
    <property type="entry name" value="OS11G0677101 PROTEIN"/>
    <property type="match status" value="1"/>
</dbReference>
<evidence type="ECO:0000313" key="1">
    <source>
        <dbReference type="EMBL" id="QCD85732.1"/>
    </source>
</evidence>
<dbReference type="InterPro" id="IPR032675">
    <property type="entry name" value="LRR_dom_sf"/>
</dbReference>
<evidence type="ECO:0000313" key="2">
    <source>
        <dbReference type="Proteomes" id="UP000501690"/>
    </source>
</evidence>
<gene>
    <name evidence="1" type="ORF">DEO72_LG3g252</name>
</gene>
<evidence type="ECO:0008006" key="3">
    <source>
        <dbReference type="Google" id="ProtNLM"/>
    </source>
</evidence>
<proteinExistence type="predicted"/>
<dbReference type="AlphaFoldDB" id="A0A4D6LAY1"/>
<organism evidence="1 2">
    <name type="scientific">Vigna unguiculata</name>
    <name type="common">Cowpea</name>
    <dbReference type="NCBI Taxonomy" id="3917"/>
    <lineage>
        <taxon>Eukaryota</taxon>
        <taxon>Viridiplantae</taxon>
        <taxon>Streptophyta</taxon>
        <taxon>Embryophyta</taxon>
        <taxon>Tracheophyta</taxon>
        <taxon>Spermatophyta</taxon>
        <taxon>Magnoliopsida</taxon>
        <taxon>eudicotyledons</taxon>
        <taxon>Gunneridae</taxon>
        <taxon>Pentapetalae</taxon>
        <taxon>rosids</taxon>
        <taxon>fabids</taxon>
        <taxon>Fabales</taxon>
        <taxon>Fabaceae</taxon>
        <taxon>Papilionoideae</taxon>
        <taxon>50 kb inversion clade</taxon>
        <taxon>NPAAA clade</taxon>
        <taxon>indigoferoid/millettioid clade</taxon>
        <taxon>Phaseoleae</taxon>
        <taxon>Vigna</taxon>
    </lineage>
</organism>
<protein>
    <recommendedName>
        <fullName evidence="3">Disease resistance protein RPM1</fullName>
    </recommendedName>
</protein>
<sequence>MRGAFQSLECLCVMNCPKLKGHLPEQLSYLKELIIKDCEQLVASIPRAVEIGGVKMEEAYSFDMIGPLVSHTPLKCLRIDSCPGMNIPINHWYSLLEELDISKGCDSLTSFPLDLFPKLCSLGLDECHNLHMISQEHLHTDLVSLKINNCSEFESFPNDGLFAPQLETFYIEGLEKLKTMPKRMSSLLPSLGELTICNCPRVDLSEGCLPSNLEDMHLSNCSKLVVSLKGAWESTCL</sequence>
<dbReference type="PANTHER" id="PTHR34630:SF34">
    <property type="entry name" value="OS11G0245800 PROTEIN"/>
    <property type="match status" value="1"/>
</dbReference>
<dbReference type="EMBL" id="CP039347">
    <property type="protein sequence ID" value="QCD85732.1"/>
    <property type="molecule type" value="Genomic_DNA"/>
</dbReference>
<keyword evidence="2" id="KW-1185">Reference proteome</keyword>
<reference evidence="1 2" key="1">
    <citation type="submission" date="2019-04" db="EMBL/GenBank/DDBJ databases">
        <title>An improved genome assembly and genetic linkage map for asparagus bean, Vigna unguiculata ssp. sesquipedialis.</title>
        <authorList>
            <person name="Xia Q."/>
            <person name="Zhang R."/>
            <person name="Dong Y."/>
        </authorList>
    </citation>
    <scope>NUCLEOTIDE SEQUENCE [LARGE SCALE GENOMIC DNA]</scope>
    <source>
        <tissue evidence="1">Leaf</tissue>
    </source>
</reference>
<accession>A0A4D6LAY1</accession>
<dbReference type="Gene3D" id="3.80.10.10">
    <property type="entry name" value="Ribonuclease Inhibitor"/>
    <property type="match status" value="2"/>
</dbReference>
<name>A0A4D6LAY1_VIGUN</name>
<dbReference type="Proteomes" id="UP000501690">
    <property type="component" value="Linkage Group LG3"/>
</dbReference>
<dbReference type="SUPFAM" id="SSF52058">
    <property type="entry name" value="L domain-like"/>
    <property type="match status" value="1"/>
</dbReference>